<gene>
    <name evidence="2" type="ORF">BVRB_3g070670</name>
</gene>
<keyword evidence="1" id="KW-0175">Coiled coil</keyword>
<name>A0A0J8BEY5_BETVV</name>
<protein>
    <recommendedName>
        <fullName evidence="4">Transposase, Ptta/En/Spm, plant</fullName>
    </recommendedName>
</protein>
<dbReference type="EMBL" id="KQ090250">
    <property type="protein sequence ID" value="KMS98583.1"/>
    <property type="molecule type" value="Genomic_DNA"/>
</dbReference>
<evidence type="ECO:0000256" key="1">
    <source>
        <dbReference type="SAM" id="Coils"/>
    </source>
</evidence>
<dbReference type="AlphaFoldDB" id="A0A0J8BEY5"/>
<evidence type="ECO:0008006" key="4">
    <source>
        <dbReference type="Google" id="ProtNLM"/>
    </source>
</evidence>
<feature type="coiled-coil region" evidence="1">
    <location>
        <begin position="247"/>
        <end position="274"/>
    </location>
</feature>
<sequence>MQRHPIVYLYADAKGNFALVSGPIPTISVWSNNGVKYCVEFNEFYQPLRKGGDILVRFIDSIAKVETYCPVGEANWHNVDKNLKAMLVEESKLTHNTIFLKERFVIPDGPEYEKQILKRANRSWRHFKHELKSHYYKPNDMTLDEMCNLQPPYGITSNQWIELVKHWHSELGKDDAYAKFESLKQANPSKSDLELEDEAFEHTMYDGDIPKRPVGYGLGVRKGDIYGVHGVLKKQGCGRVRKAVVFMENDKEELSTLKKENRLLNTHVQENKEEVFVLKEENSLLKDKVQENNSLLKTLVGQFPQLVGKVRKGEASMHLSECAEADLEMTNQKMETELIS</sequence>
<evidence type="ECO:0000313" key="3">
    <source>
        <dbReference type="Proteomes" id="UP000035740"/>
    </source>
</evidence>
<accession>A0A0J8BEY5</accession>
<dbReference type="PANTHER" id="PTHR33144:SF50">
    <property type="entry name" value="OS03G0714750 PROTEIN"/>
    <property type="match status" value="1"/>
</dbReference>
<keyword evidence="3" id="KW-1185">Reference proteome</keyword>
<evidence type="ECO:0000313" key="2">
    <source>
        <dbReference type="EMBL" id="KMS98583.1"/>
    </source>
</evidence>
<dbReference type="Gramene" id="KMS98583">
    <property type="protein sequence ID" value="KMS98583"/>
    <property type="gene ID" value="BVRB_3g070670"/>
</dbReference>
<proteinExistence type="predicted"/>
<organism evidence="2 3">
    <name type="scientific">Beta vulgaris subsp. vulgaris</name>
    <name type="common">Beet</name>
    <dbReference type="NCBI Taxonomy" id="3555"/>
    <lineage>
        <taxon>Eukaryota</taxon>
        <taxon>Viridiplantae</taxon>
        <taxon>Streptophyta</taxon>
        <taxon>Embryophyta</taxon>
        <taxon>Tracheophyta</taxon>
        <taxon>Spermatophyta</taxon>
        <taxon>Magnoliopsida</taxon>
        <taxon>eudicotyledons</taxon>
        <taxon>Gunneridae</taxon>
        <taxon>Pentapetalae</taxon>
        <taxon>Caryophyllales</taxon>
        <taxon>Chenopodiaceae</taxon>
        <taxon>Betoideae</taxon>
        <taxon>Beta</taxon>
    </lineage>
</organism>
<reference evidence="2 3" key="1">
    <citation type="journal article" date="2014" name="Nature">
        <title>The genome of the recently domesticated crop plant sugar beet (Beta vulgaris).</title>
        <authorList>
            <person name="Dohm J.C."/>
            <person name="Minoche A.E."/>
            <person name="Holtgrawe D."/>
            <person name="Capella-Gutierrez S."/>
            <person name="Zakrzewski F."/>
            <person name="Tafer H."/>
            <person name="Rupp O."/>
            <person name="Sorensen T.R."/>
            <person name="Stracke R."/>
            <person name="Reinhardt R."/>
            <person name="Goesmann A."/>
            <person name="Kraft T."/>
            <person name="Schulz B."/>
            <person name="Stadler P.F."/>
            <person name="Schmidt T."/>
            <person name="Gabaldon T."/>
            <person name="Lehrach H."/>
            <person name="Weisshaar B."/>
            <person name="Himmelbauer H."/>
        </authorList>
    </citation>
    <scope>NUCLEOTIDE SEQUENCE [LARGE SCALE GENOMIC DNA]</scope>
    <source>
        <tissue evidence="2">Taproot</tissue>
    </source>
</reference>
<dbReference type="OrthoDB" id="995128at2759"/>
<dbReference type="PANTHER" id="PTHR33144">
    <property type="entry name" value="OS10G0409366 PROTEIN-RELATED"/>
    <property type="match status" value="1"/>
</dbReference>
<dbReference type="Proteomes" id="UP000035740">
    <property type="component" value="Unassembled WGS sequence"/>
</dbReference>